<evidence type="ECO:0000313" key="3">
    <source>
        <dbReference type="Proteomes" id="UP001239019"/>
    </source>
</evidence>
<feature type="signal peptide" evidence="1">
    <location>
        <begin position="1"/>
        <end position="19"/>
    </location>
</feature>
<evidence type="ECO:0000313" key="2">
    <source>
        <dbReference type="EMBL" id="MDQ2070248.1"/>
    </source>
</evidence>
<protein>
    <recommendedName>
        <fullName evidence="4">Lipoprotein</fullName>
    </recommendedName>
</protein>
<dbReference type="EMBL" id="JAVDDT010000006">
    <property type="protein sequence ID" value="MDQ2070248.1"/>
    <property type="molecule type" value="Genomic_DNA"/>
</dbReference>
<gene>
    <name evidence="2" type="ORF">RBH19_10190</name>
</gene>
<dbReference type="Proteomes" id="UP001239019">
    <property type="component" value="Unassembled WGS sequence"/>
</dbReference>
<accession>A0ABU0W898</accession>
<name>A0ABU0W898_9GAMM</name>
<evidence type="ECO:0008006" key="4">
    <source>
        <dbReference type="Google" id="ProtNLM"/>
    </source>
</evidence>
<sequence>MLRIVSSALILGASLLLTACFEHSTRAFELSYTRMLESSRPLPYREDSPYAHVLGPCMMIRDAAESCTPSRLPPLGYPDGQVPDVDTVMQRVLVSHDWMGAHFEAFLESMPEDMLHLLRSVTAITISADVRPAYYSAWRGAIFIDPNYLWLTHEQRQQIDLSPDYRSDFGADLQFVFPWRYVRDNDYAFDFIPVSVEEVNPRELDDIRLSLARLMYHELAHAVDYLRPGRLSIPPDLPIAYWTAPTVSDHLSSLYPLLSQTMHRLAGVRYLGWDSNAEERALLPEDVAPLFADDRATHFYSYTTQREDQAMLFEAIMSLYHFDMPMDVAITARPESGMSNDDLVVVWGQRNRLAETSIRPRAESILAVMLPEFDFSEWLDDLPPPVSLVPGATWHENLAPDTLAPDALPRDYRDHLLHHHPQAHPH</sequence>
<feature type="chain" id="PRO_5046666972" description="Lipoprotein" evidence="1">
    <location>
        <begin position="20"/>
        <end position="426"/>
    </location>
</feature>
<proteinExistence type="predicted"/>
<evidence type="ECO:0000256" key="1">
    <source>
        <dbReference type="SAM" id="SignalP"/>
    </source>
</evidence>
<keyword evidence="1" id="KW-0732">Signal</keyword>
<comment type="caution">
    <text evidence="2">The sequence shown here is derived from an EMBL/GenBank/DDBJ whole genome shotgun (WGS) entry which is preliminary data.</text>
</comment>
<keyword evidence="3" id="KW-1185">Reference proteome</keyword>
<reference evidence="2 3" key="1">
    <citation type="submission" date="2023-08" db="EMBL/GenBank/DDBJ databases">
        <title>Whole-genome sequencing of halo(alkali)philic microorganisms from hypersaline lakes.</title>
        <authorList>
            <person name="Sorokin D.Y."/>
            <person name="Abbas B."/>
            <person name="Merkel A.Y."/>
        </authorList>
    </citation>
    <scope>NUCLEOTIDE SEQUENCE [LARGE SCALE GENOMIC DNA]</scope>
    <source>
        <strain evidence="2 3">AB-CW4</strain>
    </source>
</reference>
<dbReference type="PROSITE" id="PS51257">
    <property type="entry name" value="PROKAR_LIPOPROTEIN"/>
    <property type="match status" value="1"/>
</dbReference>
<dbReference type="RefSeq" id="WP_306728742.1">
    <property type="nucleotide sequence ID" value="NZ_JAVDDT010000006.1"/>
</dbReference>
<organism evidence="2 3">
    <name type="scientific">Natronospira bacteriovora</name>
    <dbReference type="NCBI Taxonomy" id="3069753"/>
    <lineage>
        <taxon>Bacteria</taxon>
        <taxon>Pseudomonadati</taxon>
        <taxon>Pseudomonadota</taxon>
        <taxon>Gammaproteobacteria</taxon>
        <taxon>Natronospirales</taxon>
        <taxon>Natronospiraceae</taxon>
        <taxon>Natronospira</taxon>
    </lineage>
</organism>